<dbReference type="GeneID" id="18239177"/>
<evidence type="ECO:0000256" key="1">
    <source>
        <dbReference type="ARBA" id="ARBA00007317"/>
    </source>
</evidence>
<sequence>MCITTTCCFAFQRLTPFCARTYATHSITIQTYSPAVASIIGRFSLSKDVVSTISPSGPKNRLLKGDVLAYLSNPTVASHKSVRVDSQFQPVAIQATVDDTPFYPIPVIHHSLHVNLSAVSDIHGLPSIQDAVASAVANALVEAPDASNSAMVHPFERILLVRDSAIGQSSMIIPAGKKTTRAFLSRKFVDSKTSIEALNVFQLRDYIGSPNTETPTTPLSLSNTAILTVHIEKSTPFQSASTDNTSNDILDTLLDCNHCSPIATAIDGNALSYQTDDANQVTTVFKSNSSIFDELVGQLPTVCKVQPNSVLVFDLAVDGRAVSTKSARGFLTKLQNQLQA</sequence>
<dbReference type="GO" id="GO:0016746">
    <property type="term" value="F:acyltransferase activity"/>
    <property type="evidence" value="ECO:0007669"/>
    <property type="project" value="InterPro"/>
</dbReference>
<dbReference type="Proteomes" id="UP000007241">
    <property type="component" value="Unassembled WGS sequence"/>
</dbReference>
<dbReference type="InterPro" id="IPR004167">
    <property type="entry name" value="PSBD"/>
</dbReference>
<feature type="domain" description="Peripheral subunit-binding (PSBD)" evidence="2">
    <location>
        <begin position="31"/>
        <end position="71"/>
    </location>
</feature>
<dbReference type="OrthoDB" id="202158at2759"/>
<reference evidence="3 4" key="1">
    <citation type="submission" date="2009-12" db="EMBL/GenBank/DDBJ databases">
        <title>The draft genome of Batrachochytrium dendrobatidis.</title>
        <authorList>
            <consortium name="US DOE Joint Genome Institute (JGI-PGF)"/>
            <person name="Kuo A."/>
            <person name="Salamov A."/>
            <person name="Schmutz J."/>
            <person name="Lucas S."/>
            <person name="Pitluck S."/>
            <person name="Rosenblum E."/>
            <person name="Stajich J."/>
            <person name="Eisen M."/>
            <person name="Grigoriev I.V."/>
        </authorList>
    </citation>
    <scope>NUCLEOTIDE SEQUENCE [LARGE SCALE GENOMIC DNA]</scope>
    <source>
        <strain evidence="4">JAM81 / FGSC 10211</strain>
    </source>
</reference>
<accession>F4P9K3</accession>
<proteinExistence type="inferred from homology"/>
<evidence type="ECO:0000313" key="4">
    <source>
        <dbReference type="Proteomes" id="UP000007241"/>
    </source>
</evidence>
<dbReference type="RefSeq" id="XP_006681094.1">
    <property type="nucleotide sequence ID" value="XM_006681031.1"/>
</dbReference>
<dbReference type="AlphaFoldDB" id="F4P9K3"/>
<organism evidence="3 4">
    <name type="scientific">Batrachochytrium dendrobatidis (strain JAM81 / FGSC 10211)</name>
    <name type="common">Frog chytrid fungus</name>
    <dbReference type="NCBI Taxonomy" id="684364"/>
    <lineage>
        <taxon>Eukaryota</taxon>
        <taxon>Fungi</taxon>
        <taxon>Fungi incertae sedis</taxon>
        <taxon>Chytridiomycota</taxon>
        <taxon>Chytridiomycota incertae sedis</taxon>
        <taxon>Chytridiomycetes</taxon>
        <taxon>Rhizophydiales</taxon>
        <taxon>Rhizophydiales incertae sedis</taxon>
        <taxon>Batrachochytrium</taxon>
    </lineage>
</organism>
<dbReference type="HOGENOM" id="CLU_816329_0_0_1"/>
<keyword evidence="4" id="KW-1185">Reference proteome</keyword>
<name>F4P9K3_BATDJ</name>
<dbReference type="Gene3D" id="4.10.320.10">
    <property type="entry name" value="E3-binding domain"/>
    <property type="match status" value="1"/>
</dbReference>
<dbReference type="InParanoid" id="F4P9K3"/>
<dbReference type="InterPro" id="IPR036625">
    <property type="entry name" value="E3-bd_dom_sf"/>
</dbReference>
<gene>
    <name evidence="3" type="ORF">BATDEDRAFT_26932</name>
</gene>
<evidence type="ECO:0000313" key="3">
    <source>
        <dbReference type="EMBL" id="EGF78335.1"/>
    </source>
</evidence>
<dbReference type="PROSITE" id="PS51826">
    <property type="entry name" value="PSBD"/>
    <property type="match status" value="1"/>
</dbReference>
<evidence type="ECO:0000259" key="2">
    <source>
        <dbReference type="PROSITE" id="PS51826"/>
    </source>
</evidence>
<protein>
    <recommendedName>
        <fullName evidence="2">Peripheral subunit-binding (PSBD) domain-containing protein</fullName>
    </recommendedName>
</protein>
<comment type="similarity">
    <text evidence="1">Belongs to the 2-oxoacid dehydrogenase family.</text>
</comment>
<dbReference type="STRING" id="684364.F4P9K3"/>
<dbReference type="EMBL" id="GL882889">
    <property type="protein sequence ID" value="EGF78335.1"/>
    <property type="molecule type" value="Genomic_DNA"/>
</dbReference>